<comment type="caution">
    <text evidence="1">The sequence shown here is derived from an EMBL/GenBank/DDBJ whole genome shotgun (WGS) entry which is preliminary data.</text>
</comment>
<keyword evidence="2" id="KW-1185">Reference proteome</keyword>
<proteinExistence type="predicted"/>
<dbReference type="EMBL" id="JANPWB010000011">
    <property type="protein sequence ID" value="KAJ1129167.1"/>
    <property type="molecule type" value="Genomic_DNA"/>
</dbReference>
<organism evidence="1 2">
    <name type="scientific">Pleurodeles waltl</name>
    <name type="common">Iberian ribbed newt</name>
    <dbReference type="NCBI Taxonomy" id="8319"/>
    <lineage>
        <taxon>Eukaryota</taxon>
        <taxon>Metazoa</taxon>
        <taxon>Chordata</taxon>
        <taxon>Craniata</taxon>
        <taxon>Vertebrata</taxon>
        <taxon>Euteleostomi</taxon>
        <taxon>Amphibia</taxon>
        <taxon>Batrachia</taxon>
        <taxon>Caudata</taxon>
        <taxon>Salamandroidea</taxon>
        <taxon>Salamandridae</taxon>
        <taxon>Pleurodelinae</taxon>
        <taxon>Pleurodeles</taxon>
    </lineage>
</organism>
<gene>
    <name evidence="1" type="ORF">NDU88_007538</name>
</gene>
<reference evidence="1" key="1">
    <citation type="journal article" date="2022" name="bioRxiv">
        <title>Sequencing and chromosome-scale assembly of the giantPleurodeles waltlgenome.</title>
        <authorList>
            <person name="Brown T."/>
            <person name="Elewa A."/>
            <person name="Iarovenko S."/>
            <person name="Subramanian E."/>
            <person name="Araus A.J."/>
            <person name="Petzold A."/>
            <person name="Susuki M."/>
            <person name="Suzuki K.-i.T."/>
            <person name="Hayashi T."/>
            <person name="Toyoda A."/>
            <person name="Oliveira C."/>
            <person name="Osipova E."/>
            <person name="Leigh N.D."/>
            <person name="Simon A."/>
            <person name="Yun M.H."/>
        </authorList>
    </citation>
    <scope>NUCLEOTIDE SEQUENCE</scope>
    <source>
        <strain evidence="1">20211129_DDA</strain>
        <tissue evidence="1">Liver</tissue>
    </source>
</reference>
<dbReference type="AlphaFoldDB" id="A0AAV7PPL1"/>
<sequence length="133" mass="15137">MERETRVARTWLNTTVFSYLSNEQIIFSITHYSSRTIVAKILVVNLTTSEENRKLIKINIARCDVAATAFQPSSRLPVSRALYGTQDVRRESRGRGITPPIFKITVQGSTTGRAKCRVQLTRESSCQKEAFRR</sequence>
<evidence type="ECO:0000313" key="1">
    <source>
        <dbReference type="EMBL" id="KAJ1129167.1"/>
    </source>
</evidence>
<name>A0AAV7PPL1_PLEWA</name>
<evidence type="ECO:0000313" key="2">
    <source>
        <dbReference type="Proteomes" id="UP001066276"/>
    </source>
</evidence>
<dbReference type="Proteomes" id="UP001066276">
    <property type="component" value="Chromosome 7"/>
</dbReference>
<accession>A0AAV7PPL1</accession>
<protein>
    <submittedName>
        <fullName evidence="1">Uncharacterized protein</fullName>
    </submittedName>
</protein>